<dbReference type="InterPro" id="IPR018200">
    <property type="entry name" value="USP_CS"/>
</dbReference>
<comment type="caution">
    <text evidence="3">The sequence shown here is derived from an EMBL/GenBank/DDBJ whole genome shotgun (WGS) entry which is preliminary data.</text>
</comment>
<dbReference type="PROSITE" id="PS50030">
    <property type="entry name" value="UBA"/>
    <property type="match status" value="2"/>
</dbReference>
<dbReference type="Pfam" id="PF00627">
    <property type="entry name" value="UBA"/>
    <property type="match status" value="2"/>
</dbReference>
<dbReference type="Proteomes" id="UP000189513">
    <property type="component" value="Unassembled WGS sequence"/>
</dbReference>
<keyword evidence="4" id="KW-1185">Reference proteome</keyword>
<protein>
    <submittedName>
        <fullName evidence="3">Ubiquitin carboxyl-terminal hydrolase 14</fullName>
    </submittedName>
</protein>
<dbReference type="SUPFAM" id="SSF54001">
    <property type="entry name" value="Cysteine proteinases"/>
    <property type="match status" value="1"/>
</dbReference>
<sequence>MQTLFSLPEYQQRFAQQSFSDLDETNDVRFQLVKMAKGLTSGESSIAGKDGVSNWCGHEEFSSMRQQDAFEFWNHVLDKVDSIDPELNDIFRFVTVDKFKFPNNEVTLKRQLNENMTLQVDIELDHVDDKGTKHYKRQEFLESLINTLHQRKLIGKVDALTQLMAMGFTELRATKALHGTNNGSVEEAMEWLMPRLDDPTLDDPVVLRKNTNDGDASVDAGQVSMLQDMGFSEKLATKALIVNKNNAEAAVEWLFSHPDDDGELPKVISSTAKIDELLQKDGVSPDYKLKAVVCHKGTQVTSGHYVAFIKKGDRWVLFNDEKVVDVTGDNKSWEEIERNGYVYVWERA</sequence>
<gene>
    <name evidence="3" type="ORF">BON22_4711</name>
</gene>
<dbReference type="STRING" id="36022.A0A1V2L1L0"/>
<dbReference type="AlphaFoldDB" id="A0A1V2L1L0"/>
<reference evidence="4" key="1">
    <citation type="journal article" date="2017" name="Genome Announc.">
        <title>Genome sequences of Cyberlindnera fabianii 65, Pichia kudriavzevii 129, and Saccharomyces cerevisiae 131 isolated from fermented masau fruits in Zimbabwe.</title>
        <authorList>
            <person name="van Rijswijck I.M.H."/>
            <person name="Derks M.F.L."/>
            <person name="Abee T."/>
            <person name="de Ridder D."/>
            <person name="Smid E.J."/>
        </authorList>
    </citation>
    <scope>NUCLEOTIDE SEQUENCE [LARGE SCALE GENOMIC DNA]</scope>
    <source>
        <strain evidence="4">65</strain>
    </source>
</reference>
<dbReference type="SUPFAM" id="SSF46934">
    <property type="entry name" value="UBA-like"/>
    <property type="match status" value="1"/>
</dbReference>
<dbReference type="InterPro" id="IPR015940">
    <property type="entry name" value="UBA"/>
</dbReference>
<feature type="domain" description="UBA" evidence="1">
    <location>
        <begin position="217"/>
        <end position="257"/>
    </location>
</feature>
<accession>A0A1V2L1L0</accession>
<evidence type="ECO:0000259" key="1">
    <source>
        <dbReference type="PROSITE" id="PS50030"/>
    </source>
</evidence>
<dbReference type="PROSITE" id="PS00973">
    <property type="entry name" value="USP_2"/>
    <property type="match status" value="1"/>
</dbReference>
<evidence type="ECO:0000313" key="3">
    <source>
        <dbReference type="EMBL" id="ONH65475.1"/>
    </source>
</evidence>
<evidence type="ECO:0000259" key="2">
    <source>
        <dbReference type="PROSITE" id="PS50235"/>
    </source>
</evidence>
<evidence type="ECO:0000313" key="4">
    <source>
        <dbReference type="Proteomes" id="UP000189513"/>
    </source>
</evidence>
<dbReference type="EMBL" id="MPUK01000011">
    <property type="protein sequence ID" value="ONH65475.1"/>
    <property type="molecule type" value="Genomic_DNA"/>
</dbReference>
<feature type="domain" description="UBA" evidence="1">
    <location>
        <begin position="147"/>
        <end position="195"/>
    </location>
</feature>
<dbReference type="Gene3D" id="1.10.8.10">
    <property type="entry name" value="DNA helicase RuvA subunit, C-terminal domain"/>
    <property type="match status" value="2"/>
</dbReference>
<dbReference type="PANTHER" id="PTHR46738">
    <property type="entry name" value="UBIQUITIN-ASSOCIATED DOMAIN-CONTAINING PROTEIN 1"/>
    <property type="match status" value="1"/>
</dbReference>
<dbReference type="SMART" id="SM00165">
    <property type="entry name" value="UBA"/>
    <property type="match status" value="2"/>
</dbReference>
<dbReference type="GO" id="GO:0000151">
    <property type="term" value="C:ubiquitin ligase complex"/>
    <property type="evidence" value="ECO:0007669"/>
    <property type="project" value="TreeGrafter"/>
</dbReference>
<keyword evidence="3" id="KW-0378">Hydrolase</keyword>
<dbReference type="Gene3D" id="3.90.70.10">
    <property type="entry name" value="Cysteine proteinases"/>
    <property type="match status" value="2"/>
</dbReference>
<dbReference type="Pfam" id="PF00443">
    <property type="entry name" value="UCH"/>
    <property type="match status" value="1"/>
</dbReference>
<dbReference type="InterPro" id="IPR001394">
    <property type="entry name" value="Peptidase_C19_UCH"/>
</dbReference>
<dbReference type="VEuPathDB" id="FungiDB:BON22_4711"/>
<feature type="domain" description="USP" evidence="2">
    <location>
        <begin position="1"/>
        <end position="348"/>
    </location>
</feature>
<dbReference type="GO" id="GO:0016579">
    <property type="term" value="P:protein deubiquitination"/>
    <property type="evidence" value="ECO:0007669"/>
    <property type="project" value="InterPro"/>
</dbReference>
<organism evidence="3 4">
    <name type="scientific">Cyberlindnera fabianii</name>
    <name type="common">Yeast</name>
    <name type="synonym">Hansenula fabianii</name>
    <dbReference type="NCBI Taxonomy" id="36022"/>
    <lineage>
        <taxon>Eukaryota</taxon>
        <taxon>Fungi</taxon>
        <taxon>Dikarya</taxon>
        <taxon>Ascomycota</taxon>
        <taxon>Saccharomycotina</taxon>
        <taxon>Saccharomycetes</taxon>
        <taxon>Phaffomycetales</taxon>
        <taxon>Phaffomycetaceae</taxon>
        <taxon>Cyberlindnera</taxon>
    </lineage>
</organism>
<dbReference type="InterPro" id="IPR038765">
    <property type="entry name" value="Papain-like_cys_pep_sf"/>
</dbReference>
<proteinExistence type="predicted"/>
<dbReference type="PROSITE" id="PS50235">
    <property type="entry name" value="USP_3"/>
    <property type="match status" value="1"/>
</dbReference>
<dbReference type="PANTHER" id="PTHR46738:SF1">
    <property type="entry name" value="UBIQUITIN-ASSOCIATED DOMAIN-CONTAINING PROTEIN 1"/>
    <property type="match status" value="1"/>
</dbReference>
<dbReference type="InterPro" id="IPR009060">
    <property type="entry name" value="UBA-like_sf"/>
</dbReference>
<dbReference type="InterPro" id="IPR028889">
    <property type="entry name" value="USP"/>
</dbReference>
<dbReference type="GO" id="GO:0004843">
    <property type="term" value="F:cysteine-type deubiquitinase activity"/>
    <property type="evidence" value="ECO:0007669"/>
    <property type="project" value="InterPro"/>
</dbReference>
<dbReference type="InterPro" id="IPR052476">
    <property type="entry name" value="UBAC1"/>
</dbReference>
<name>A0A1V2L1L0_CYBFA</name>